<dbReference type="Proteomes" id="UP000254263">
    <property type="component" value="Unassembled WGS sequence"/>
</dbReference>
<organism evidence="1 2">
    <name type="scientific">Porphyromonas macacae</name>
    <dbReference type="NCBI Taxonomy" id="28115"/>
    <lineage>
        <taxon>Bacteria</taxon>
        <taxon>Pseudomonadati</taxon>
        <taxon>Bacteroidota</taxon>
        <taxon>Bacteroidia</taxon>
        <taxon>Bacteroidales</taxon>
        <taxon>Porphyromonadaceae</taxon>
        <taxon>Porphyromonas</taxon>
    </lineage>
</organism>
<protein>
    <submittedName>
        <fullName evidence="1">Uncharacterized protein</fullName>
    </submittedName>
</protein>
<dbReference type="EMBL" id="UGTI01000003">
    <property type="protein sequence ID" value="SUB93739.1"/>
    <property type="molecule type" value="Genomic_DNA"/>
</dbReference>
<dbReference type="AlphaFoldDB" id="A0A379EBE6"/>
<name>A0A379EBE6_9PORP</name>
<reference evidence="1 2" key="1">
    <citation type="submission" date="2018-06" db="EMBL/GenBank/DDBJ databases">
        <authorList>
            <consortium name="Pathogen Informatics"/>
            <person name="Doyle S."/>
        </authorList>
    </citation>
    <scope>NUCLEOTIDE SEQUENCE [LARGE SCALE GENOMIC DNA]</scope>
    <source>
        <strain evidence="1 2">NCTC13100</strain>
    </source>
</reference>
<sequence length="146" mass="16661">MCCGNLFPPDLIANRAEQSAHITGRRKQLVKQRCNRGLAVRAGYSHQFDRIGGIAVPCRSYLPQSFMRICKLHISHTFRKVFGKFLQRHDGSPRCDCLIDVPMSIYGNTRNSHKKAARLYLAGVCGHMVHANMLIADYMERFKTYC</sequence>
<evidence type="ECO:0000313" key="2">
    <source>
        <dbReference type="Proteomes" id="UP000254263"/>
    </source>
</evidence>
<gene>
    <name evidence="1" type="ORF">NCTC13100_01973</name>
</gene>
<accession>A0A379EBE6</accession>
<proteinExistence type="predicted"/>
<evidence type="ECO:0000313" key="1">
    <source>
        <dbReference type="EMBL" id="SUB93739.1"/>
    </source>
</evidence>